<evidence type="ECO:0000313" key="4">
    <source>
        <dbReference type="EMBL" id="QOY88070.1"/>
    </source>
</evidence>
<evidence type="ECO:0000256" key="2">
    <source>
        <dbReference type="SAM" id="MobiDB-lite"/>
    </source>
</evidence>
<evidence type="ECO:0008006" key="6">
    <source>
        <dbReference type="Google" id="ProtNLM"/>
    </source>
</evidence>
<feature type="repeat" description="TPR" evidence="1">
    <location>
        <begin position="28"/>
        <end position="61"/>
    </location>
</feature>
<organism evidence="4 5">
    <name type="scientific">Paludibaculum fermentans</name>
    <dbReference type="NCBI Taxonomy" id="1473598"/>
    <lineage>
        <taxon>Bacteria</taxon>
        <taxon>Pseudomonadati</taxon>
        <taxon>Acidobacteriota</taxon>
        <taxon>Terriglobia</taxon>
        <taxon>Bryobacterales</taxon>
        <taxon>Bryobacteraceae</taxon>
        <taxon>Paludibaculum</taxon>
    </lineage>
</organism>
<gene>
    <name evidence="4" type="ORF">IRI77_35935</name>
</gene>
<protein>
    <recommendedName>
        <fullName evidence="6">Tetratricopeptide repeat protein</fullName>
    </recommendedName>
</protein>
<name>A0A7S7NQQ9_PALFE</name>
<dbReference type="Proteomes" id="UP000593892">
    <property type="component" value="Chromosome"/>
</dbReference>
<evidence type="ECO:0000313" key="5">
    <source>
        <dbReference type="Proteomes" id="UP000593892"/>
    </source>
</evidence>
<dbReference type="InterPro" id="IPR019734">
    <property type="entry name" value="TPR_rpt"/>
</dbReference>
<dbReference type="RefSeq" id="WP_194449733.1">
    <property type="nucleotide sequence ID" value="NZ_CP063849.1"/>
</dbReference>
<feature type="signal peptide" evidence="3">
    <location>
        <begin position="1"/>
        <end position="17"/>
    </location>
</feature>
<dbReference type="AlphaFoldDB" id="A0A7S7NQQ9"/>
<accession>A0A7S7NQQ9</accession>
<feature type="chain" id="PRO_5032543395" description="Tetratricopeptide repeat protein" evidence="3">
    <location>
        <begin position="18"/>
        <end position="284"/>
    </location>
</feature>
<evidence type="ECO:0000256" key="3">
    <source>
        <dbReference type="SAM" id="SignalP"/>
    </source>
</evidence>
<dbReference type="Gene3D" id="1.25.40.10">
    <property type="entry name" value="Tetratricopeptide repeat domain"/>
    <property type="match status" value="2"/>
</dbReference>
<dbReference type="SUPFAM" id="SSF48452">
    <property type="entry name" value="TPR-like"/>
    <property type="match status" value="1"/>
</dbReference>
<keyword evidence="5" id="KW-1185">Reference proteome</keyword>
<dbReference type="PROSITE" id="PS51257">
    <property type="entry name" value="PROKAR_LIPOPROTEIN"/>
    <property type="match status" value="1"/>
</dbReference>
<dbReference type="SMART" id="SM00028">
    <property type="entry name" value="TPR"/>
    <property type="match status" value="1"/>
</dbReference>
<dbReference type="InterPro" id="IPR011990">
    <property type="entry name" value="TPR-like_helical_dom_sf"/>
</dbReference>
<dbReference type="PROSITE" id="PS50005">
    <property type="entry name" value="TPR"/>
    <property type="match status" value="1"/>
</dbReference>
<dbReference type="EMBL" id="CP063849">
    <property type="protein sequence ID" value="QOY88070.1"/>
    <property type="molecule type" value="Genomic_DNA"/>
</dbReference>
<proteinExistence type="predicted"/>
<keyword evidence="1" id="KW-0802">TPR repeat</keyword>
<keyword evidence="3" id="KW-0732">Signal</keyword>
<sequence length="284" mass="31329">MNRKALVILTAATLLLAGMSSGCKKLQARDNLNKGVQAFKNAKYADSVEFFKQAIELDPTYPTARLYLATAYMSQYIPGAESPENVAFAKNANDNFLEVLRANPGDTTALKSLASLAYQQVTGAPTPEEKLARLDKAAEWYKKLASVDPNEKEAFYSLGVIAWAKFYPAWMSARNKLGMKPEAPGPIKDKKVKAELAEKYTAVVAEGIQNLEKALSIDKEYDDAMAYLNLLHRERADIADSDADYKAETEMADKFMAQALETRKIKAERAPKTQGITTEEAPAK</sequence>
<feature type="region of interest" description="Disordered" evidence="2">
    <location>
        <begin position="265"/>
        <end position="284"/>
    </location>
</feature>
<reference evidence="4 5" key="1">
    <citation type="submission" date="2020-10" db="EMBL/GenBank/DDBJ databases">
        <title>Complete genome sequence of Paludibaculum fermentans P105T, a facultatively anaerobic acidobacterium capable of dissimilatory Fe(III) reduction.</title>
        <authorList>
            <person name="Dedysh S.N."/>
            <person name="Beletsky A.V."/>
            <person name="Kulichevskaya I.S."/>
            <person name="Mardanov A.V."/>
            <person name="Ravin N.V."/>
        </authorList>
    </citation>
    <scope>NUCLEOTIDE SEQUENCE [LARGE SCALE GENOMIC DNA]</scope>
    <source>
        <strain evidence="4 5">P105</strain>
    </source>
</reference>
<dbReference type="KEGG" id="pfer:IRI77_35935"/>
<evidence type="ECO:0000256" key="1">
    <source>
        <dbReference type="PROSITE-ProRule" id="PRU00339"/>
    </source>
</evidence>